<evidence type="ECO:0000256" key="13">
    <source>
        <dbReference type="ARBA" id="ARBA00023038"/>
    </source>
</evidence>
<feature type="compositionally biased region" description="Basic and acidic residues" evidence="18">
    <location>
        <begin position="1290"/>
        <end position="1310"/>
    </location>
</feature>
<keyword evidence="19" id="KW-1133">Transmembrane helix</keyword>
<dbReference type="Proteomes" id="UP000678499">
    <property type="component" value="Unassembled WGS sequence"/>
</dbReference>
<dbReference type="SUPFAM" id="SSF57716">
    <property type="entry name" value="Glucocorticoid receptor-like (DNA-binding domain)"/>
    <property type="match status" value="2"/>
</dbReference>
<protein>
    <recommendedName>
        <fullName evidence="4">F-actin monooxygenase</fullName>
        <ecNumber evidence="4">1.14.13.225</ecNumber>
    </recommendedName>
</protein>
<keyword evidence="6" id="KW-0285">Flavoprotein</keyword>
<feature type="compositionally biased region" description="Basic residues" evidence="18">
    <location>
        <begin position="1632"/>
        <end position="1641"/>
    </location>
</feature>
<feature type="region of interest" description="Disordered" evidence="18">
    <location>
        <begin position="641"/>
        <end position="663"/>
    </location>
</feature>
<feature type="compositionally biased region" description="Basic and acidic residues" evidence="18">
    <location>
        <begin position="2012"/>
        <end position="2032"/>
    </location>
</feature>
<evidence type="ECO:0000256" key="1">
    <source>
        <dbReference type="ARBA" id="ARBA00001974"/>
    </source>
</evidence>
<reference evidence="23" key="1">
    <citation type="submission" date="2020-11" db="EMBL/GenBank/DDBJ databases">
        <authorList>
            <person name="Tran Van P."/>
        </authorList>
    </citation>
    <scope>NUCLEOTIDE SEQUENCE</scope>
</reference>
<feature type="compositionally biased region" description="Basic and acidic residues" evidence="18">
    <location>
        <begin position="2042"/>
        <end position="2059"/>
    </location>
</feature>
<dbReference type="OrthoDB" id="20799at2759"/>
<dbReference type="Pfam" id="PF00307">
    <property type="entry name" value="CH"/>
    <property type="match status" value="1"/>
</dbReference>
<dbReference type="Gene3D" id="3.50.50.60">
    <property type="entry name" value="FAD/NAD(P)-binding domain"/>
    <property type="match status" value="1"/>
</dbReference>
<evidence type="ECO:0000256" key="10">
    <source>
        <dbReference type="ARBA" id="ARBA00022857"/>
    </source>
</evidence>
<keyword evidence="7 16" id="KW-0479">Metal-binding</keyword>
<keyword evidence="13 16" id="KW-0440">LIM domain</keyword>
<keyword evidence="19" id="KW-0472">Membrane</keyword>
<dbReference type="CDD" id="cd09439">
    <property type="entry name" value="LIM_Mical"/>
    <property type="match status" value="2"/>
</dbReference>
<keyword evidence="11" id="KW-0560">Oxidoreductase</keyword>
<evidence type="ECO:0000256" key="3">
    <source>
        <dbReference type="ARBA" id="ARBA00008223"/>
    </source>
</evidence>
<gene>
    <name evidence="23" type="ORF">NMOB1V02_LOCUS5623</name>
</gene>
<evidence type="ECO:0000313" key="23">
    <source>
        <dbReference type="EMBL" id="CAD7277904.1"/>
    </source>
</evidence>
<feature type="compositionally biased region" description="Low complexity" evidence="18">
    <location>
        <begin position="1205"/>
        <end position="1220"/>
    </location>
</feature>
<feature type="compositionally biased region" description="Polar residues" evidence="18">
    <location>
        <begin position="1685"/>
        <end position="1701"/>
    </location>
</feature>
<dbReference type="GO" id="GO:0003779">
    <property type="term" value="F:actin binding"/>
    <property type="evidence" value="ECO:0007669"/>
    <property type="project" value="UniProtKB-KW"/>
</dbReference>
<comment type="catalytic activity">
    <reaction evidence="15">
        <text>L-methionyl-[F-actin] + NADPH + O2 + H(+) = L-methionyl-(R)-S-oxide-[F-actin] + NADP(+) + H2O</text>
        <dbReference type="Rhea" id="RHEA:51308"/>
        <dbReference type="Rhea" id="RHEA-COMP:12953"/>
        <dbReference type="Rhea" id="RHEA-COMP:12956"/>
        <dbReference type="ChEBI" id="CHEBI:15377"/>
        <dbReference type="ChEBI" id="CHEBI:15378"/>
        <dbReference type="ChEBI" id="CHEBI:15379"/>
        <dbReference type="ChEBI" id="CHEBI:16044"/>
        <dbReference type="ChEBI" id="CHEBI:45764"/>
        <dbReference type="ChEBI" id="CHEBI:57783"/>
        <dbReference type="ChEBI" id="CHEBI:58349"/>
        <dbReference type="EC" id="1.14.13.225"/>
    </reaction>
</comment>
<evidence type="ECO:0000256" key="12">
    <source>
        <dbReference type="ARBA" id="ARBA00023033"/>
    </source>
</evidence>
<keyword evidence="10" id="KW-0521">NADP</keyword>
<feature type="compositionally biased region" description="Acidic residues" evidence="18">
    <location>
        <begin position="1121"/>
        <end position="1162"/>
    </location>
</feature>
<dbReference type="SMART" id="SM00132">
    <property type="entry name" value="LIM"/>
    <property type="match status" value="2"/>
</dbReference>
<feature type="region of interest" description="Disordered" evidence="18">
    <location>
        <begin position="1632"/>
        <end position="1656"/>
    </location>
</feature>
<comment type="similarity">
    <text evidence="3">Belongs to the Mical family.</text>
</comment>
<feature type="compositionally biased region" description="Low complexity" evidence="18">
    <location>
        <begin position="1966"/>
        <end position="1977"/>
    </location>
</feature>
<dbReference type="Pfam" id="PF25413">
    <property type="entry name" value="Rossman_Mical"/>
    <property type="match status" value="1"/>
</dbReference>
<feature type="domain" description="Calponin-homology (CH)" evidence="20">
    <location>
        <begin position="302"/>
        <end position="409"/>
    </location>
</feature>
<dbReference type="PROSITE" id="PS50023">
    <property type="entry name" value="LIM_DOMAIN_2"/>
    <property type="match status" value="2"/>
</dbReference>
<feature type="coiled-coil region" evidence="17">
    <location>
        <begin position="2135"/>
        <end position="2166"/>
    </location>
</feature>
<dbReference type="PANTHER" id="PTHR23167">
    <property type="entry name" value="CALPONIN HOMOLOGY DOMAIN-CONTAINING PROTEIN DDB_G0272472-RELATED"/>
    <property type="match status" value="1"/>
</dbReference>
<evidence type="ECO:0000256" key="8">
    <source>
        <dbReference type="ARBA" id="ARBA00022827"/>
    </source>
</evidence>
<evidence type="ECO:0000259" key="22">
    <source>
        <dbReference type="PROSITE" id="PS51848"/>
    </source>
</evidence>
<feature type="domain" description="LIM zinc-binding" evidence="21">
    <location>
        <begin position="858"/>
        <end position="924"/>
    </location>
</feature>
<dbReference type="InterPro" id="IPR036188">
    <property type="entry name" value="FAD/NAD-bd_sf"/>
</dbReference>
<evidence type="ECO:0000256" key="15">
    <source>
        <dbReference type="ARBA" id="ARBA00049522"/>
    </source>
</evidence>
<feature type="region of interest" description="Disordered" evidence="18">
    <location>
        <begin position="1746"/>
        <end position="1772"/>
    </location>
</feature>
<dbReference type="EMBL" id="OA883091">
    <property type="protein sequence ID" value="CAD7277904.1"/>
    <property type="molecule type" value="Genomic_DNA"/>
</dbReference>
<organism evidence="23">
    <name type="scientific">Notodromas monacha</name>
    <dbReference type="NCBI Taxonomy" id="399045"/>
    <lineage>
        <taxon>Eukaryota</taxon>
        <taxon>Metazoa</taxon>
        <taxon>Ecdysozoa</taxon>
        <taxon>Arthropoda</taxon>
        <taxon>Crustacea</taxon>
        <taxon>Oligostraca</taxon>
        <taxon>Ostracoda</taxon>
        <taxon>Podocopa</taxon>
        <taxon>Podocopida</taxon>
        <taxon>Cypridocopina</taxon>
        <taxon>Cypridoidea</taxon>
        <taxon>Cyprididae</taxon>
        <taxon>Notodromas</taxon>
    </lineage>
</organism>
<keyword evidence="17" id="KW-0175">Coiled coil</keyword>
<keyword evidence="5" id="KW-0963">Cytoplasm</keyword>
<keyword evidence="24" id="KW-1185">Reference proteome</keyword>
<feature type="domain" description="LIM zinc-binding" evidence="21">
    <location>
        <begin position="731"/>
        <end position="797"/>
    </location>
</feature>
<evidence type="ECO:0000259" key="20">
    <source>
        <dbReference type="PROSITE" id="PS50021"/>
    </source>
</evidence>
<feature type="region of interest" description="Disordered" evidence="18">
    <location>
        <begin position="1938"/>
        <end position="2118"/>
    </location>
</feature>
<comment type="cofactor">
    <cofactor evidence="1">
        <name>FAD</name>
        <dbReference type="ChEBI" id="CHEBI:57692"/>
    </cofactor>
</comment>
<dbReference type="InterPro" id="IPR057494">
    <property type="entry name" value="Rossman_Mical"/>
</dbReference>
<dbReference type="GO" id="GO:0046872">
    <property type="term" value="F:metal ion binding"/>
    <property type="evidence" value="ECO:0007669"/>
    <property type="project" value="UniProtKB-KW"/>
</dbReference>
<evidence type="ECO:0000256" key="19">
    <source>
        <dbReference type="SAM" id="Phobius"/>
    </source>
</evidence>
<keyword evidence="9 16" id="KW-0862">Zinc</keyword>
<dbReference type="Gene3D" id="1.10.418.10">
    <property type="entry name" value="Calponin-like domain"/>
    <property type="match status" value="1"/>
</dbReference>
<evidence type="ECO:0000313" key="24">
    <source>
        <dbReference type="Proteomes" id="UP000678499"/>
    </source>
</evidence>
<dbReference type="Pfam" id="PF12130">
    <property type="entry name" value="bMERB_dom"/>
    <property type="match status" value="1"/>
</dbReference>
<feature type="compositionally biased region" description="Acidic residues" evidence="18">
    <location>
        <begin position="1221"/>
        <end position="1236"/>
    </location>
</feature>
<comment type="subcellular location">
    <subcellularLocation>
        <location evidence="2">Cytoplasm</location>
    </subcellularLocation>
</comment>
<dbReference type="PROSITE" id="PS50021">
    <property type="entry name" value="CH"/>
    <property type="match status" value="1"/>
</dbReference>
<dbReference type="PROSITE" id="PS51848">
    <property type="entry name" value="BMERB"/>
    <property type="match status" value="1"/>
</dbReference>
<feature type="region of interest" description="Disordered" evidence="18">
    <location>
        <begin position="1033"/>
        <end position="1414"/>
    </location>
</feature>
<evidence type="ECO:0000256" key="16">
    <source>
        <dbReference type="PROSITE-ProRule" id="PRU00125"/>
    </source>
</evidence>
<dbReference type="EC" id="1.14.13.225" evidence="4"/>
<evidence type="ECO:0000256" key="17">
    <source>
        <dbReference type="SAM" id="Coils"/>
    </source>
</evidence>
<name>A0A7R9BM68_9CRUS</name>
<keyword evidence="12" id="KW-0503">Monooxygenase</keyword>
<feature type="compositionally biased region" description="Basic and acidic residues" evidence="18">
    <location>
        <begin position="1194"/>
        <end position="1204"/>
    </location>
</feature>
<dbReference type="GO" id="GO:0120501">
    <property type="term" value="F:F-actin monooxygenase activity"/>
    <property type="evidence" value="ECO:0007669"/>
    <property type="project" value="UniProtKB-EC"/>
</dbReference>
<dbReference type="InterPro" id="IPR050540">
    <property type="entry name" value="F-actin_Monoox_Mical"/>
</dbReference>
<feature type="compositionally biased region" description="Basic and acidic residues" evidence="18">
    <location>
        <begin position="1237"/>
        <end position="1246"/>
    </location>
</feature>
<dbReference type="Gene3D" id="2.10.110.10">
    <property type="entry name" value="Cysteine Rich Protein"/>
    <property type="match status" value="2"/>
</dbReference>
<dbReference type="InterPro" id="IPR022735">
    <property type="entry name" value="bMERB_dom"/>
</dbReference>
<evidence type="ECO:0000256" key="2">
    <source>
        <dbReference type="ARBA" id="ARBA00004496"/>
    </source>
</evidence>
<feature type="compositionally biased region" description="Acidic residues" evidence="18">
    <location>
        <begin position="1041"/>
        <end position="1052"/>
    </location>
</feature>
<feature type="region of interest" description="Disordered" evidence="18">
    <location>
        <begin position="1677"/>
        <end position="1718"/>
    </location>
</feature>
<feature type="compositionally biased region" description="Polar residues" evidence="18">
    <location>
        <begin position="1756"/>
        <end position="1772"/>
    </location>
</feature>
<feature type="compositionally biased region" description="Acidic residues" evidence="18">
    <location>
        <begin position="1063"/>
        <end position="1083"/>
    </location>
</feature>
<keyword evidence="19" id="KW-0812">Transmembrane</keyword>
<dbReference type="GO" id="GO:0005737">
    <property type="term" value="C:cytoplasm"/>
    <property type="evidence" value="ECO:0007669"/>
    <property type="project" value="UniProtKB-SubCell"/>
</dbReference>
<feature type="coiled-coil region" evidence="17">
    <location>
        <begin position="2230"/>
        <end position="2257"/>
    </location>
</feature>
<dbReference type="EMBL" id="CAJPEX010001054">
    <property type="protein sequence ID" value="CAG0918056.1"/>
    <property type="molecule type" value="Genomic_DNA"/>
</dbReference>
<feature type="transmembrane region" description="Helical" evidence="19">
    <location>
        <begin position="2291"/>
        <end position="2315"/>
    </location>
</feature>
<evidence type="ECO:0000256" key="7">
    <source>
        <dbReference type="ARBA" id="ARBA00022723"/>
    </source>
</evidence>
<evidence type="ECO:0000256" key="14">
    <source>
        <dbReference type="ARBA" id="ARBA00023203"/>
    </source>
</evidence>
<accession>A0A7R9BM68</accession>
<dbReference type="PROSITE" id="PS00478">
    <property type="entry name" value="LIM_DOMAIN_1"/>
    <property type="match status" value="2"/>
</dbReference>
<feature type="domain" description="BMERB" evidence="22">
    <location>
        <begin position="2129"/>
        <end position="2280"/>
    </location>
</feature>
<evidence type="ECO:0000256" key="18">
    <source>
        <dbReference type="SAM" id="MobiDB-lite"/>
    </source>
</evidence>
<dbReference type="SMART" id="SM01203">
    <property type="entry name" value="DUF3585"/>
    <property type="match status" value="1"/>
</dbReference>
<feature type="compositionally biased region" description="Acidic residues" evidence="18">
    <location>
        <begin position="1394"/>
        <end position="1414"/>
    </location>
</feature>
<feature type="compositionally biased region" description="Acidic residues" evidence="18">
    <location>
        <begin position="2095"/>
        <end position="2106"/>
    </location>
</feature>
<evidence type="ECO:0000256" key="11">
    <source>
        <dbReference type="ARBA" id="ARBA00023002"/>
    </source>
</evidence>
<feature type="compositionally biased region" description="Basic and acidic residues" evidence="18">
    <location>
        <begin position="1369"/>
        <end position="1388"/>
    </location>
</feature>
<evidence type="ECO:0000256" key="4">
    <source>
        <dbReference type="ARBA" id="ARBA00012709"/>
    </source>
</evidence>
<dbReference type="SUPFAM" id="SSF47576">
    <property type="entry name" value="Calponin-homology domain, CH-domain"/>
    <property type="match status" value="1"/>
</dbReference>
<dbReference type="InterPro" id="IPR001715">
    <property type="entry name" value="CH_dom"/>
</dbReference>
<dbReference type="InterPro" id="IPR036872">
    <property type="entry name" value="CH_dom_sf"/>
</dbReference>
<evidence type="ECO:0000259" key="21">
    <source>
        <dbReference type="PROSITE" id="PS50023"/>
    </source>
</evidence>
<feature type="compositionally biased region" description="Polar residues" evidence="18">
    <location>
        <begin position="1270"/>
        <end position="1289"/>
    </location>
</feature>
<sequence length="2319" mass="261267">MHAGFRRKEFRGKLAIAITANFINRHTEAEARVEEISGVAFIFNQKFFKDLNADTGIDLENIVYYKDETHYFVMTAKKHSLISKGVIQRDYPDTALLLAPENVDREALLGYAREAADFSTNYQLPNLEFAVNHFGQPDVAMFDFTSMYAAENACRVVERRGHKLLMALVGDSLLEPFWPTGSGCARGFLGAFDAVWMMISWADDAKTALQAMAERETIYRLLAQTTPENLSKDLNSYSLDPSSRYPNFVKNSVLPFQVRHLYGTDNPDALTIINAPAVIEAPRKKRRRDTIANDKDRVTDSVVHPNALLEWLKKQVEPYGDILTRLRFDEVKTANILFLCRLLVAHSYRPNLVNVRNLDPENAAGNNQLAFDLLEDEMGIPPVMTGAEMAKCDVPDKLTMVSYLSQVYESFRREIPHVVRSLELLRGWDSGGREVRLADKVPEMEDFTLFLYRKTATDFEDRVRDLESKLFYPDREARRSRANAYAKTTEDDVAVLDAKVRHLESKLMSPTRNRAQKPKDLVRAIGKLEPDDWNVKKIQNKIDDQKKVPILCSAEEERKVPKWTKEIFQEKSPTRNRAQKPKDLVRAIGKLEPDDWNVKKIQNKIDDQKKVPILCSAEEERKVPKWTKEIFQEKLVKAKKKVAGDSSEDSGSSGKNPRCPPQFDSQLKLLEKKLREGSTMEVGQRGANKVSAMAEQLASKLDHKAAKDPKPLQRSNSKTGLVFSVPKSDSEKCHFCGKRVYLMERHSTEGRFFHRGCFRCEYCGTVLRLGNYGFERDDTGGPGRFMCMQHYLYGPPGASTGLKRNWKRKADEIETLAKENFPPEIYVRKSEKADEILGTGIINSKTGLVFSVPKSDSEKCHFCGKRVYLMERHSTEGRFFHRGCFRCEYCGTVLRLGNYGFERDDTGGPGRFMCMQHYLYGPPGASTGLKRNWKRKADEIETLAKENFPPEIYVRKSEKADEILGTGIIVPPSVPSSSDLVERVDGGGAGETPPAVAQAPAVVAVRKSDPRRLHRVTTPERIEFENSIFVPEAPSFHGASEEELSEMDEDEWTDRNFGQATATEEEEMNMDDSDSEFSDEDVEQMNAADQIAIEESMEEPLSADRTRKLAQSWQRRHSEPDVLEEEDVDEEHEEEEEEEDEVEEAVAESEEEVVENLIEDEIFEKPKDKPGTVQALPVTTVDEEDDTATPDVCKGLKDDGKEESASSSLSETSGTSGSDGDSSDDEGTSTDIETDSELERNTEQRQRTRRLRALPKEPIIRVHCKINGNDAGSSQSGNVSKFTTPSPRRTSGDIRTAVEKRKSPSPEHKPLAPLPLESLAPRHSASTTQMPSLLKLPVYESSRLSDPRKYPTSSFKLLSSDNIPNRISAEIKREEAEEKDEKEQKLDAENLNGMEEEMDAEVDEEEEEDEEDDVEDILNQAMNESDMTNMIPADDDDPKLASQTLDVTTADGIDEEFDKLIAEEENLDVAIQNFTFIVEGGIIPEKCESLKEIPETQEKSEIGDLASRFGNDLDSLEFMDANLSVASPVPVPKAEFEEDFSIREPIIEAVNLHVNTVMITSPISSPETEGPDSHTSLNSDEIQELREQASNKDVKHTLTIQVPSEDDVELDEKTNWFSKQSPFGCIRDSIHVRKSNLKRSPPKTGPSPPPEISKSGLKMFSLPVSSAIQTLMQAGTTKLRDAVQSPMNPMNNAATTVTVPQTKDDMEPEIVTPESREREALERVIKDRERQKNLVHDLVLSKIKSPENRKDKKLNKSSPSFISQESLSTEMTAANSPGMKAVVSETNLSPRKISAPTPSTTISPDEFYTPLTSFRPLRRPLSMAIPESEVSSGLLPDTPLTKPDVFTLKSIGKTLFSTPDLTEWGDLRNQRTAEHERARQSIRDQLKVKSNVELGLSPPGSVEGFKLKRRNVDDPKLTQLKEMQEDRISKREMLEKMSVFTPTGMGARSCPTSPEKSAARRTAEFSPPSSRISSPDPCTSAPASSTDKKKKSKDRERRRSIIQLVQGLFHRSAAEKQDKEKHSEPPTPDEPKAASPPIRSPKLKERASPFRLKNKEKQKEKKNKKKTSTTPQSPSSPINEGMKALSLGEKSLTPGEDESNADDDDPLALLSGSGTLTRRQEKLAKRLSRQAELKRLRMAQEIQRQLEELEVKQKELEERGVAVEKALRGEGNETDNNKEETELMGEWFALVHEKTRLGRYEQELLVRAKELELEDRQARLQQDLRERLTVDDEMKTKDDIEAEREILNEMMEIVEQRDTLLDMMEEDRLRYRSLGHAKTSLEAGPCVRPNAGFWVLVALGVVVVCLSHVLAPLLVHVSR</sequence>
<evidence type="ECO:0000256" key="5">
    <source>
        <dbReference type="ARBA" id="ARBA00022490"/>
    </source>
</evidence>
<dbReference type="InterPro" id="IPR001781">
    <property type="entry name" value="Znf_LIM"/>
</dbReference>
<evidence type="ECO:0000256" key="9">
    <source>
        <dbReference type="ARBA" id="ARBA00022833"/>
    </source>
</evidence>
<dbReference type="PANTHER" id="PTHR23167:SF54">
    <property type="entry name" value="[F-ACTIN]-MONOOXYGENASE MICAL"/>
    <property type="match status" value="1"/>
</dbReference>
<feature type="compositionally biased region" description="Polar residues" evidence="18">
    <location>
        <begin position="1351"/>
        <end position="1365"/>
    </location>
</feature>
<keyword evidence="14" id="KW-0009">Actin-binding</keyword>
<evidence type="ECO:0000256" key="6">
    <source>
        <dbReference type="ARBA" id="ARBA00022630"/>
    </source>
</evidence>
<keyword evidence="8" id="KW-0274">FAD</keyword>
<proteinExistence type="inferred from homology"/>
<feature type="compositionally biased region" description="Low complexity" evidence="18">
    <location>
        <begin position="2068"/>
        <end position="2077"/>
    </location>
</feature>